<evidence type="ECO:0000256" key="1">
    <source>
        <dbReference type="ARBA" id="ARBA00023015"/>
    </source>
</evidence>
<dbReference type="Proteomes" id="UP000675664">
    <property type="component" value="Unassembled WGS sequence"/>
</dbReference>
<dbReference type="InterPro" id="IPR046532">
    <property type="entry name" value="DUF6597"/>
</dbReference>
<dbReference type="SUPFAM" id="SSF46689">
    <property type="entry name" value="Homeodomain-like"/>
    <property type="match status" value="1"/>
</dbReference>
<dbReference type="PANTHER" id="PTHR46796:SF13">
    <property type="entry name" value="HTH-TYPE TRANSCRIPTIONAL ACTIVATOR RHAS"/>
    <property type="match status" value="1"/>
</dbReference>
<dbReference type="InterPro" id="IPR050204">
    <property type="entry name" value="AraC_XylS_family_regulators"/>
</dbReference>
<accession>A0A8J7W1W3</accession>
<dbReference type="InterPro" id="IPR018060">
    <property type="entry name" value="HTH_AraC"/>
</dbReference>
<sequence>MYHCCKPDNYIPYQPGFEQKIHYRNFVVPNGYPLYGIVSDFYQFDSTSSIGEVCVIPDGCIDLLFRYDRNGVTMTLEGYHRKKVVIPINQVGSAFGVRFVPGGLMNVIKVQTSDLIGSQIPLTDVVKKDLLLDLMENAQDFGERIDFISRYLLNRIHKSYGSVDIVRYCTEKIITHQGNVLIRDLSKETGYTTRYLRNLYHQHVGISPKELCEIIQFQASFMRLAILLKGNRNVSLCDIALQAGYYDQSHMNKCYQKMVGCLPQKFYSEVNQ</sequence>
<dbReference type="PANTHER" id="PTHR46796">
    <property type="entry name" value="HTH-TYPE TRANSCRIPTIONAL ACTIVATOR RHAS-RELATED"/>
    <property type="match status" value="1"/>
</dbReference>
<reference evidence="5" key="1">
    <citation type="submission" date="2021-04" db="EMBL/GenBank/DDBJ databases">
        <title>Sinoanaerobacter chloroacetimidivorans sp. nov., an obligate anaerobic bacterium isolated from anaerobic sludge.</title>
        <authorList>
            <person name="Bao Y."/>
        </authorList>
    </citation>
    <scope>NUCLEOTIDE SEQUENCE</scope>
    <source>
        <strain evidence="5">BAD-6</strain>
    </source>
</reference>
<dbReference type="EMBL" id="JAGSND010000012">
    <property type="protein sequence ID" value="MBR0599367.1"/>
    <property type="molecule type" value="Genomic_DNA"/>
</dbReference>
<evidence type="ECO:0000313" key="5">
    <source>
        <dbReference type="EMBL" id="MBR0599367.1"/>
    </source>
</evidence>
<proteinExistence type="predicted"/>
<evidence type="ECO:0000256" key="2">
    <source>
        <dbReference type="ARBA" id="ARBA00023125"/>
    </source>
</evidence>
<keyword evidence="2" id="KW-0238">DNA-binding</keyword>
<keyword evidence="6" id="KW-1185">Reference proteome</keyword>
<dbReference type="Pfam" id="PF12833">
    <property type="entry name" value="HTH_18"/>
    <property type="match status" value="1"/>
</dbReference>
<name>A0A8J7W1W3_9FIRM</name>
<protein>
    <submittedName>
        <fullName evidence="5">Helix-turn-helix domain-containing protein</fullName>
    </submittedName>
</protein>
<feature type="domain" description="HTH araC/xylS-type" evidence="4">
    <location>
        <begin position="163"/>
        <end position="269"/>
    </location>
</feature>
<evidence type="ECO:0000259" key="4">
    <source>
        <dbReference type="PROSITE" id="PS01124"/>
    </source>
</evidence>
<comment type="caution">
    <text evidence="5">The sequence shown here is derived from an EMBL/GenBank/DDBJ whole genome shotgun (WGS) entry which is preliminary data.</text>
</comment>
<dbReference type="PROSITE" id="PS01124">
    <property type="entry name" value="HTH_ARAC_FAMILY_2"/>
    <property type="match status" value="1"/>
</dbReference>
<organism evidence="5 6">
    <name type="scientific">Sinanaerobacter chloroacetimidivorans</name>
    <dbReference type="NCBI Taxonomy" id="2818044"/>
    <lineage>
        <taxon>Bacteria</taxon>
        <taxon>Bacillati</taxon>
        <taxon>Bacillota</taxon>
        <taxon>Clostridia</taxon>
        <taxon>Peptostreptococcales</taxon>
        <taxon>Anaerovoracaceae</taxon>
        <taxon>Sinanaerobacter</taxon>
    </lineage>
</organism>
<reference evidence="5" key="2">
    <citation type="submission" date="2021-04" db="EMBL/GenBank/DDBJ databases">
        <authorList>
            <person name="Liu J."/>
        </authorList>
    </citation>
    <scope>NUCLEOTIDE SEQUENCE</scope>
    <source>
        <strain evidence="5">BAD-6</strain>
    </source>
</reference>
<dbReference type="GO" id="GO:0003700">
    <property type="term" value="F:DNA-binding transcription factor activity"/>
    <property type="evidence" value="ECO:0007669"/>
    <property type="project" value="InterPro"/>
</dbReference>
<dbReference type="RefSeq" id="WP_227019499.1">
    <property type="nucleotide sequence ID" value="NZ_JAGSND010000012.1"/>
</dbReference>
<evidence type="ECO:0000313" key="6">
    <source>
        <dbReference type="Proteomes" id="UP000675664"/>
    </source>
</evidence>
<keyword evidence="3" id="KW-0804">Transcription</keyword>
<dbReference type="SMART" id="SM00342">
    <property type="entry name" value="HTH_ARAC"/>
    <property type="match status" value="1"/>
</dbReference>
<dbReference type="GO" id="GO:0043565">
    <property type="term" value="F:sequence-specific DNA binding"/>
    <property type="evidence" value="ECO:0007669"/>
    <property type="project" value="InterPro"/>
</dbReference>
<dbReference type="InterPro" id="IPR009057">
    <property type="entry name" value="Homeodomain-like_sf"/>
</dbReference>
<dbReference type="Gene3D" id="1.10.10.60">
    <property type="entry name" value="Homeodomain-like"/>
    <property type="match status" value="1"/>
</dbReference>
<keyword evidence="1" id="KW-0805">Transcription regulation</keyword>
<dbReference type="Pfam" id="PF20240">
    <property type="entry name" value="DUF6597"/>
    <property type="match status" value="1"/>
</dbReference>
<evidence type="ECO:0000256" key="3">
    <source>
        <dbReference type="ARBA" id="ARBA00023163"/>
    </source>
</evidence>
<gene>
    <name evidence="5" type="ORF">KCX82_15885</name>
</gene>
<dbReference type="AlphaFoldDB" id="A0A8J7W1W3"/>